<dbReference type="AlphaFoldDB" id="A0AAD5HBA3"/>
<feature type="region of interest" description="Disordered" evidence="1">
    <location>
        <begin position="41"/>
        <end position="65"/>
    </location>
</feature>
<evidence type="ECO:0000256" key="1">
    <source>
        <dbReference type="SAM" id="MobiDB-lite"/>
    </source>
</evidence>
<reference evidence="2" key="2">
    <citation type="journal article" date="2022" name="Proc. Natl. Acad. Sci. U.S.A.">
        <title>Diploid-dominant life cycles characterize the early evolution of Fungi.</title>
        <authorList>
            <person name="Amses K.R."/>
            <person name="Simmons D.R."/>
            <person name="Longcore J.E."/>
            <person name="Mondo S.J."/>
            <person name="Seto K."/>
            <person name="Jeronimo G.H."/>
            <person name="Bonds A.E."/>
            <person name="Quandt C.A."/>
            <person name="Davis W.J."/>
            <person name="Chang Y."/>
            <person name="Federici B.A."/>
            <person name="Kuo A."/>
            <person name="LaButti K."/>
            <person name="Pangilinan J."/>
            <person name="Andreopoulos W."/>
            <person name="Tritt A."/>
            <person name="Riley R."/>
            <person name="Hundley H."/>
            <person name="Johnson J."/>
            <person name="Lipzen A."/>
            <person name="Barry K."/>
            <person name="Lang B.F."/>
            <person name="Cuomo C.A."/>
            <person name="Buchler N.E."/>
            <person name="Grigoriev I.V."/>
            <person name="Spatafora J.W."/>
            <person name="Stajich J.E."/>
            <person name="James T.Y."/>
        </authorList>
    </citation>
    <scope>NUCLEOTIDE SEQUENCE</scope>
    <source>
        <strain evidence="2">AG</strain>
    </source>
</reference>
<dbReference type="GeneID" id="75917042"/>
<name>A0AAD5HBA3_UMBRA</name>
<dbReference type="RefSeq" id="XP_051441305.1">
    <property type="nucleotide sequence ID" value="XM_051591699.1"/>
</dbReference>
<proteinExistence type="predicted"/>
<keyword evidence="3" id="KW-1185">Reference proteome</keyword>
<dbReference type="GO" id="GO:0030036">
    <property type="term" value="P:actin cytoskeleton organization"/>
    <property type="evidence" value="ECO:0007669"/>
    <property type="project" value="TreeGrafter"/>
</dbReference>
<dbReference type="PANTHER" id="PTHR12751:SF18">
    <property type="entry name" value="PHOSPHATASE AND ACTIN REGULATOR 1"/>
    <property type="match status" value="1"/>
</dbReference>
<sequence length="167" mass="18797">MKRQTTVITRLREVLRLPHSMQGLARSLSSKSSLPDLVHSAISTSSSGDSLSTSSSSLSVKEEVPKLKSVLKKSGKSEPDLRKCSTFSRKRNASFRSARLHHVQFNKSPSIHSTYSKFQYDRQTDQSATCLNLSLDVAGAIKDELNNYKKTEMQVHEDSRIHTHFFE</sequence>
<protein>
    <submittedName>
        <fullName evidence="2">Uncharacterized protein</fullName>
    </submittedName>
</protein>
<comment type="caution">
    <text evidence="2">The sequence shown here is derived from an EMBL/GenBank/DDBJ whole genome shotgun (WGS) entry which is preliminary data.</text>
</comment>
<accession>A0AAD5HBA3</accession>
<evidence type="ECO:0000313" key="2">
    <source>
        <dbReference type="EMBL" id="KAI8576301.1"/>
    </source>
</evidence>
<dbReference type="EMBL" id="MU620958">
    <property type="protein sequence ID" value="KAI8576301.1"/>
    <property type="molecule type" value="Genomic_DNA"/>
</dbReference>
<feature type="compositionally biased region" description="Low complexity" evidence="1">
    <location>
        <begin position="43"/>
        <end position="59"/>
    </location>
</feature>
<reference evidence="2" key="1">
    <citation type="submission" date="2021-06" db="EMBL/GenBank/DDBJ databases">
        <authorList>
            <consortium name="DOE Joint Genome Institute"/>
            <person name="Mondo S.J."/>
            <person name="Amses K.R."/>
            <person name="Simmons D.R."/>
            <person name="Longcore J.E."/>
            <person name="Seto K."/>
            <person name="Alves G.H."/>
            <person name="Bonds A.E."/>
            <person name="Quandt C.A."/>
            <person name="Davis W.J."/>
            <person name="Chang Y."/>
            <person name="Letcher P.M."/>
            <person name="Powell M.J."/>
            <person name="Kuo A."/>
            <person name="Labutti K."/>
            <person name="Pangilinan J."/>
            <person name="Andreopoulos W."/>
            <person name="Tritt A."/>
            <person name="Riley R."/>
            <person name="Hundley H."/>
            <person name="Johnson J."/>
            <person name="Lipzen A."/>
            <person name="Barry K."/>
            <person name="Berbee M.L."/>
            <person name="Buchler N.E."/>
            <person name="Grigoriev I.V."/>
            <person name="Spatafora J.W."/>
            <person name="Stajich J.E."/>
            <person name="James T.Y."/>
        </authorList>
    </citation>
    <scope>NUCLEOTIDE SEQUENCE</scope>
    <source>
        <strain evidence="2">AG</strain>
    </source>
</reference>
<evidence type="ECO:0000313" key="3">
    <source>
        <dbReference type="Proteomes" id="UP001206595"/>
    </source>
</evidence>
<organism evidence="2 3">
    <name type="scientific">Umbelopsis ramanniana AG</name>
    <dbReference type="NCBI Taxonomy" id="1314678"/>
    <lineage>
        <taxon>Eukaryota</taxon>
        <taxon>Fungi</taxon>
        <taxon>Fungi incertae sedis</taxon>
        <taxon>Mucoromycota</taxon>
        <taxon>Mucoromycotina</taxon>
        <taxon>Umbelopsidomycetes</taxon>
        <taxon>Umbelopsidales</taxon>
        <taxon>Umbelopsidaceae</taxon>
        <taxon>Umbelopsis</taxon>
    </lineage>
</organism>
<gene>
    <name evidence="2" type="ORF">K450DRAFT_257607</name>
</gene>
<dbReference type="GO" id="GO:0003779">
    <property type="term" value="F:actin binding"/>
    <property type="evidence" value="ECO:0007669"/>
    <property type="project" value="TreeGrafter"/>
</dbReference>
<dbReference type="Proteomes" id="UP001206595">
    <property type="component" value="Unassembled WGS sequence"/>
</dbReference>
<dbReference type="PANTHER" id="PTHR12751">
    <property type="entry name" value="PHOSPHATASE AND ACTIN REGULATOR PHACTR"/>
    <property type="match status" value="1"/>
</dbReference>